<proteinExistence type="predicted"/>
<dbReference type="InterPro" id="IPR001279">
    <property type="entry name" value="Metallo-B-lactamas"/>
</dbReference>
<dbReference type="Pfam" id="PF00753">
    <property type="entry name" value="Lactamase_B"/>
    <property type="match status" value="1"/>
</dbReference>
<feature type="domain" description="Metallo-beta-lactamase" evidence="5">
    <location>
        <begin position="12"/>
        <end position="208"/>
    </location>
</feature>
<keyword evidence="3" id="KW-0378">Hydrolase</keyword>
<comment type="cofactor">
    <cofactor evidence="1">
        <name>Zn(2+)</name>
        <dbReference type="ChEBI" id="CHEBI:29105"/>
    </cofactor>
</comment>
<dbReference type="GO" id="GO:0046872">
    <property type="term" value="F:metal ion binding"/>
    <property type="evidence" value="ECO:0007669"/>
    <property type="project" value="UniProtKB-KW"/>
</dbReference>
<dbReference type="CDD" id="cd06262">
    <property type="entry name" value="metallo-hydrolase-like_MBL-fold"/>
    <property type="match status" value="1"/>
</dbReference>
<dbReference type="AlphaFoldDB" id="A0A6J5ZIX7"/>
<name>A0A6J5ZIX7_9ZZZZ</name>
<protein>
    <submittedName>
        <fullName evidence="6">Unannotated protein</fullName>
    </submittedName>
</protein>
<dbReference type="SUPFAM" id="SSF56281">
    <property type="entry name" value="Metallo-hydrolase/oxidoreductase"/>
    <property type="match status" value="1"/>
</dbReference>
<evidence type="ECO:0000256" key="4">
    <source>
        <dbReference type="ARBA" id="ARBA00022833"/>
    </source>
</evidence>
<dbReference type="InterPro" id="IPR051453">
    <property type="entry name" value="MBL_Glyoxalase_II"/>
</dbReference>
<dbReference type="PANTHER" id="PTHR46233:SF3">
    <property type="entry name" value="HYDROXYACYLGLUTATHIONE HYDROLASE GLOC"/>
    <property type="match status" value="1"/>
</dbReference>
<evidence type="ECO:0000256" key="3">
    <source>
        <dbReference type="ARBA" id="ARBA00022801"/>
    </source>
</evidence>
<keyword evidence="4" id="KW-0862">Zinc</keyword>
<keyword evidence="2" id="KW-0479">Metal-binding</keyword>
<gene>
    <name evidence="6" type="ORF">UFOPK3770_00943</name>
</gene>
<evidence type="ECO:0000259" key="5">
    <source>
        <dbReference type="SMART" id="SM00849"/>
    </source>
</evidence>
<dbReference type="InterPro" id="IPR036866">
    <property type="entry name" value="RibonucZ/Hydroxyglut_hydro"/>
</dbReference>
<sequence length="234" mass="25103">MLIKSFPAGPWQTNCYVVSTGVGNECLIIDPGMGAATGVREIIAENHLKPIAVLVTHGHIDHMWSVFPVATGYDIPAVVHSKDRFLLSDPGLAVTKETREALPAMLGEGEFFAEPEEVLEVHDRLSLSLAGIDITVLHAPGHTQGSVLYNMHLAPEYSFEQTVFTGDVLFAGAIGRTDLPGGSASDMATSLRDVVLQLPDNSLVFPGHGPSSNMSVERETNEYLIRVAQGMSPV</sequence>
<reference evidence="6" key="1">
    <citation type="submission" date="2020-05" db="EMBL/GenBank/DDBJ databases">
        <authorList>
            <person name="Chiriac C."/>
            <person name="Salcher M."/>
            <person name="Ghai R."/>
            <person name="Kavagutti S V."/>
        </authorList>
    </citation>
    <scope>NUCLEOTIDE SEQUENCE</scope>
</reference>
<dbReference type="PANTHER" id="PTHR46233">
    <property type="entry name" value="HYDROXYACYLGLUTATHIONE HYDROLASE GLOC"/>
    <property type="match status" value="1"/>
</dbReference>
<accession>A0A6J5ZIX7</accession>
<dbReference type="EMBL" id="CAESAJ010000106">
    <property type="protein sequence ID" value="CAB4340857.1"/>
    <property type="molecule type" value="Genomic_DNA"/>
</dbReference>
<evidence type="ECO:0000313" key="6">
    <source>
        <dbReference type="EMBL" id="CAB4340857.1"/>
    </source>
</evidence>
<dbReference type="SMART" id="SM00849">
    <property type="entry name" value="Lactamase_B"/>
    <property type="match status" value="1"/>
</dbReference>
<evidence type="ECO:0000256" key="1">
    <source>
        <dbReference type="ARBA" id="ARBA00001947"/>
    </source>
</evidence>
<dbReference type="Gene3D" id="3.60.15.10">
    <property type="entry name" value="Ribonuclease Z/Hydroxyacylglutathione hydrolase-like"/>
    <property type="match status" value="1"/>
</dbReference>
<organism evidence="6">
    <name type="scientific">freshwater metagenome</name>
    <dbReference type="NCBI Taxonomy" id="449393"/>
    <lineage>
        <taxon>unclassified sequences</taxon>
        <taxon>metagenomes</taxon>
        <taxon>ecological metagenomes</taxon>
    </lineage>
</organism>
<dbReference type="GO" id="GO:0016787">
    <property type="term" value="F:hydrolase activity"/>
    <property type="evidence" value="ECO:0007669"/>
    <property type="project" value="UniProtKB-KW"/>
</dbReference>
<evidence type="ECO:0000256" key="2">
    <source>
        <dbReference type="ARBA" id="ARBA00022723"/>
    </source>
</evidence>